<dbReference type="KEGG" id="ath:AT4G37022"/>
<gene>
    <name evidence="1 2" type="ordered locus">At4g37022</name>
</gene>
<evidence type="ECO:0000313" key="1">
    <source>
        <dbReference type="Araport" id="AT4G37022"/>
    </source>
</evidence>
<dbReference type="GeneID" id="7922335"/>
<dbReference type="TAIR" id="AT4G37022"/>
<evidence type="ECO:0000313" key="3">
    <source>
        <dbReference type="Proteomes" id="UP000006548"/>
    </source>
</evidence>
<dbReference type="Araport" id="AT4G37022"/>
<evidence type="ECO:0000313" key="2">
    <source>
        <dbReference type="EMBL" id="AEE86738.1"/>
    </source>
</evidence>
<dbReference type="InParanoid" id="F4JR86"/>
<organism evidence="2 3">
    <name type="scientific">Arabidopsis thaliana</name>
    <name type="common">Mouse-ear cress</name>
    <dbReference type="NCBI Taxonomy" id="3702"/>
    <lineage>
        <taxon>Eukaryota</taxon>
        <taxon>Viridiplantae</taxon>
        <taxon>Streptophyta</taxon>
        <taxon>Embryophyta</taxon>
        <taxon>Tracheophyta</taxon>
        <taxon>Spermatophyta</taxon>
        <taxon>Magnoliopsida</taxon>
        <taxon>eudicotyledons</taxon>
        <taxon>Gunneridae</taxon>
        <taxon>Pentapetalae</taxon>
        <taxon>rosids</taxon>
        <taxon>malvids</taxon>
        <taxon>Brassicales</taxon>
        <taxon>Brassicaceae</taxon>
        <taxon>Camelineae</taxon>
        <taxon>Arabidopsis</taxon>
    </lineage>
</organism>
<dbReference type="RefSeq" id="NP_001154291.1">
    <property type="nucleotide sequence ID" value="NM_001160819.1"/>
</dbReference>
<dbReference type="EMBL" id="CP002687">
    <property type="protein sequence ID" value="AEE86738.1"/>
    <property type="molecule type" value="Genomic_DNA"/>
</dbReference>
<sequence length="99" mass="10876">MLSDFSDIGFSSSFRIITLADGFGSVRLARGKIDEDSSEIIVALRQTERETNVMEDDVDDSSSTKMSPFWRILQSHDDGASIRRGAAIDDGGGDTERED</sequence>
<keyword evidence="3" id="KW-1185">Reference proteome</keyword>
<dbReference type="AlphaFoldDB" id="F4JR86"/>
<reference evidence="3" key="2">
    <citation type="journal article" date="2017" name="Plant J.">
        <title>Araport11: a complete reannotation of the Arabidopsis thaliana reference genome.</title>
        <authorList>
            <person name="Cheng C.Y."/>
            <person name="Krishnakumar V."/>
            <person name="Chan A.P."/>
            <person name="Thibaud-Nissen F."/>
            <person name="Schobel S."/>
            <person name="Town C.D."/>
        </authorList>
    </citation>
    <scope>GENOME REANNOTATION</scope>
    <source>
        <strain evidence="3">cv. Columbia</strain>
    </source>
</reference>
<proteinExistence type="predicted"/>
<dbReference type="Proteomes" id="UP000006548">
    <property type="component" value="Chromosome 4"/>
</dbReference>
<reference evidence="2 3" key="1">
    <citation type="journal article" date="1999" name="Nature">
        <title>Sequence and analysis of chromosome 4 of the plant Arabidopsis thaliana.</title>
        <authorList>
            <consortium name="EU"/>
            <consortium name="CSHL and WU Arabidopsis Sequencing Project"/>
            <person name="Mayer K."/>
            <person name="Schuller C."/>
            <person name="Wambutt R."/>
            <person name="Murphy G."/>
            <person name="Volckaert G."/>
            <person name="Pohl T."/>
            <person name="Dusterhoft A."/>
            <person name="Stiekema W."/>
            <person name="Entian K.D."/>
            <person name="Terryn N."/>
            <person name="Harris B."/>
            <person name="Ansorge W."/>
            <person name="Brandt P."/>
            <person name="Grivell L."/>
            <person name="Rieger M."/>
            <person name="Weichselgartner M."/>
            <person name="de Simone V."/>
            <person name="Obermaier B."/>
            <person name="Mache R."/>
            <person name="Muller M."/>
            <person name="Kreis M."/>
            <person name="Delseny M."/>
            <person name="Puigdomenech P."/>
            <person name="Watson M."/>
            <person name="Schmidtheini T."/>
            <person name="Reichert B."/>
            <person name="Portatelle D."/>
            <person name="Perez-Alonso M."/>
            <person name="Boutry M."/>
            <person name="Bancroft I."/>
            <person name="Vos P."/>
            <person name="Hoheisel J."/>
            <person name="Zimmermann W."/>
            <person name="Wedler H."/>
            <person name="Ridley P."/>
            <person name="Langham S.A."/>
            <person name="McCullagh B."/>
            <person name="Bilham L."/>
            <person name="Robben J."/>
            <person name="Van der Schueren J."/>
            <person name="Grymonprez B."/>
            <person name="Chuang Y.J."/>
            <person name="Vandenbussche F."/>
            <person name="Braeken M."/>
            <person name="Weltjens I."/>
            <person name="Voet M."/>
            <person name="Bastiaens I."/>
            <person name="Aert R."/>
            <person name="Defoor E."/>
            <person name="Weitzenegger T."/>
            <person name="Bothe G."/>
            <person name="Ramsperger U."/>
            <person name="Hilbert H."/>
            <person name="Braun M."/>
            <person name="Holzer E."/>
            <person name="Brandt A."/>
            <person name="Peters S."/>
            <person name="van Staveren M."/>
            <person name="Dirske W."/>
            <person name="Mooijman P."/>
            <person name="Klein Lankhorst R."/>
            <person name="Rose M."/>
            <person name="Hauf J."/>
            <person name="Kotter P."/>
            <person name="Berneiser S."/>
            <person name="Hempel S."/>
            <person name="Feldpausch M."/>
            <person name="Lamberth S."/>
            <person name="Van den Daele H."/>
            <person name="De Keyser A."/>
            <person name="Buysshaert C."/>
            <person name="Gielen J."/>
            <person name="Villarroel R."/>
            <person name="De Clercq R."/>
            <person name="Van Montagu M."/>
            <person name="Rogers J."/>
            <person name="Cronin A."/>
            <person name="Quail M."/>
            <person name="Bray-Allen S."/>
            <person name="Clark L."/>
            <person name="Doggett J."/>
            <person name="Hall S."/>
            <person name="Kay M."/>
            <person name="Lennard N."/>
            <person name="McLay K."/>
            <person name="Mayes R."/>
            <person name="Pettett A."/>
            <person name="Rajandream M.A."/>
            <person name="Lyne M."/>
            <person name="Benes V."/>
            <person name="Rechmann S."/>
            <person name="Borkova D."/>
            <person name="Blocker H."/>
            <person name="Scharfe M."/>
            <person name="Grimm M."/>
            <person name="Lohnert T.H."/>
            <person name="Dose S."/>
            <person name="de Haan M."/>
            <person name="Maarse A."/>
            <person name="Schafer M."/>
            <person name="Muller-Auer S."/>
            <person name="Gabel C."/>
            <person name="Fuchs M."/>
            <person name="Fartmann B."/>
            <person name="Granderath K."/>
            <person name="Dauner D."/>
            <person name="Herzl A."/>
            <person name="Neumann S."/>
            <person name="Argiriou A."/>
            <person name="Vitale D."/>
            <person name="Liguori R."/>
            <person name="Piravandi E."/>
            <person name="Massenet O."/>
            <person name="Quigley F."/>
            <person name="Clabauld G."/>
            <person name="Mundlein A."/>
            <person name="Felber R."/>
            <person name="Schnabl S."/>
            <person name="Hiller R."/>
            <person name="Schmidt W."/>
            <person name="Lecharny A."/>
            <person name="Aubourg S."/>
            <person name="Chefdor F."/>
            <person name="Cooke R."/>
            <person name="Berger C."/>
            <person name="Montfort A."/>
            <person name="Casacuberta E."/>
            <person name="Gibbons T."/>
            <person name="Weber N."/>
            <person name="Vandenbol M."/>
            <person name="Bargues M."/>
            <person name="Terol J."/>
            <person name="Torres A."/>
            <person name="Perez-Perez A."/>
            <person name="Purnelle B."/>
            <person name="Bent E."/>
            <person name="Johnson S."/>
            <person name="Tacon D."/>
            <person name="Jesse T."/>
            <person name="Heijnen L."/>
            <person name="Schwarz S."/>
            <person name="Scholler P."/>
            <person name="Heber S."/>
            <person name="Francs P."/>
            <person name="Bielke C."/>
            <person name="Frishman D."/>
            <person name="Haase D."/>
            <person name="Lemcke K."/>
            <person name="Mewes H.W."/>
            <person name="Stocker S."/>
            <person name="Zaccaria P."/>
            <person name="Bevan M."/>
            <person name="Wilson R.K."/>
            <person name="de la Bastide M."/>
            <person name="Habermann K."/>
            <person name="Parnell L."/>
            <person name="Dedhia N."/>
            <person name="Gnoj L."/>
            <person name="Schutz K."/>
            <person name="Huang E."/>
            <person name="Spiegel L."/>
            <person name="Sehkon M."/>
            <person name="Murray J."/>
            <person name="Sheet P."/>
            <person name="Cordes M."/>
            <person name="Abu-Threideh J."/>
            <person name="Stoneking T."/>
            <person name="Kalicki J."/>
            <person name="Graves T."/>
            <person name="Harmon G."/>
            <person name="Edwards J."/>
            <person name="Latreille P."/>
            <person name="Courtney L."/>
            <person name="Cloud J."/>
            <person name="Abbott A."/>
            <person name="Scott K."/>
            <person name="Johnson D."/>
            <person name="Minx P."/>
            <person name="Bentley D."/>
            <person name="Fulton B."/>
            <person name="Miller N."/>
            <person name="Greco T."/>
            <person name="Kemp K."/>
            <person name="Kramer J."/>
            <person name="Fulton L."/>
            <person name="Mardis E."/>
            <person name="Dante M."/>
            <person name="Pepin K."/>
            <person name="Hillier L."/>
            <person name="Nelson J."/>
            <person name="Spieth J."/>
            <person name="Ryan E."/>
            <person name="Andrews S."/>
            <person name="Geisel C."/>
            <person name="Layman D."/>
            <person name="Du H."/>
            <person name="Ali J."/>
            <person name="Berghoff A."/>
            <person name="Jones K."/>
            <person name="Drone K."/>
            <person name="Cotton M."/>
            <person name="Joshu C."/>
            <person name="Antonoiu B."/>
            <person name="Zidanic M."/>
            <person name="Strong C."/>
            <person name="Sun H."/>
            <person name="Lamar B."/>
            <person name="Yordan C."/>
            <person name="Ma P."/>
            <person name="Zhong J."/>
            <person name="Preston R."/>
            <person name="Vil D."/>
            <person name="Shekher M."/>
            <person name="Matero A."/>
            <person name="Shah R."/>
            <person name="Swaby I.K."/>
            <person name="O'Shaughnessy A."/>
            <person name="Rodriguez M."/>
            <person name="Hoffmann J."/>
            <person name="Till S."/>
            <person name="Granat S."/>
            <person name="Shohdy N."/>
            <person name="Hasegawa A."/>
            <person name="Hameed A."/>
            <person name="Lodhi M."/>
            <person name="Johnson A."/>
            <person name="Chen E."/>
            <person name="Marra M."/>
            <person name="Martienssen R."/>
            <person name="McCombie W.R."/>
        </authorList>
    </citation>
    <scope>NUCLEOTIDE SEQUENCE [LARGE SCALE GENOMIC DNA]</scope>
    <source>
        <strain evidence="3">cv. Columbia</strain>
    </source>
</reference>
<dbReference type="HOGENOM" id="CLU_2323649_0_0_1"/>
<accession>F4JR86</accession>
<protein>
    <submittedName>
        <fullName evidence="2">Uncharacterized protein</fullName>
    </submittedName>
</protein>
<dbReference type="PaxDb" id="3702-AT4G37022.1"/>
<name>F4JR86_ARATH</name>